<evidence type="ECO:0000256" key="1">
    <source>
        <dbReference type="SAM" id="MobiDB-lite"/>
    </source>
</evidence>
<accession>A0A7W8KK41</accession>
<name>A0A7W8KK41_9DEIO</name>
<protein>
    <recommendedName>
        <fullName evidence="4">DUF3761 domain-containing protein</fullName>
    </recommendedName>
</protein>
<feature type="region of interest" description="Disordered" evidence="1">
    <location>
        <begin position="28"/>
        <end position="52"/>
    </location>
</feature>
<dbReference type="InterPro" id="IPR022236">
    <property type="entry name" value="DUF3761"/>
</dbReference>
<reference evidence="2 3" key="1">
    <citation type="submission" date="2020-08" db="EMBL/GenBank/DDBJ databases">
        <title>Genomic Encyclopedia of Type Strains, Phase IV (KMG-IV): sequencing the most valuable type-strain genomes for metagenomic binning, comparative biology and taxonomic classification.</title>
        <authorList>
            <person name="Goeker M."/>
        </authorList>
    </citation>
    <scope>NUCLEOTIDE SEQUENCE [LARGE SCALE GENOMIC DNA]</scope>
    <source>
        <strain evidence="2 3">DSM 27521</strain>
    </source>
</reference>
<feature type="compositionally biased region" description="Polar residues" evidence="1">
    <location>
        <begin position="42"/>
        <end position="52"/>
    </location>
</feature>
<dbReference type="EMBL" id="JACHFK010000028">
    <property type="protein sequence ID" value="MBB5379288.1"/>
    <property type="molecule type" value="Genomic_DNA"/>
</dbReference>
<comment type="caution">
    <text evidence="2">The sequence shown here is derived from an EMBL/GenBank/DDBJ whole genome shotgun (WGS) entry which is preliminary data.</text>
</comment>
<dbReference type="Pfam" id="PF12587">
    <property type="entry name" value="DUF3761"/>
    <property type="match status" value="1"/>
</dbReference>
<gene>
    <name evidence="2" type="ORF">HNQ07_004803</name>
</gene>
<proteinExistence type="predicted"/>
<sequence length="96" mass="10268">MQVGTCTTWCAVTAGTRHGYVSRSLLRFPAPPTPAPRPATPSSGTYTNVDGQQIQRPVVADTRPSGASAQCRDGSYSFSMHRRGTCSHHGGVATWY</sequence>
<dbReference type="Proteomes" id="UP000539473">
    <property type="component" value="Unassembled WGS sequence"/>
</dbReference>
<evidence type="ECO:0008006" key="4">
    <source>
        <dbReference type="Google" id="ProtNLM"/>
    </source>
</evidence>
<evidence type="ECO:0000313" key="2">
    <source>
        <dbReference type="EMBL" id="MBB5379288.1"/>
    </source>
</evidence>
<evidence type="ECO:0000313" key="3">
    <source>
        <dbReference type="Proteomes" id="UP000539473"/>
    </source>
</evidence>
<dbReference type="AlphaFoldDB" id="A0A7W8KK41"/>
<organism evidence="2 3">
    <name type="scientific">Deinococcus metalli</name>
    <dbReference type="NCBI Taxonomy" id="1141878"/>
    <lineage>
        <taxon>Bacteria</taxon>
        <taxon>Thermotogati</taxon>
        <taxon>Deinococcota</taxon>
        <taxon>Deinococci</taxon>
        <taxon>Deinococcales</taxon>
        <taxon>Deinococcaceae</taxon>
        <taxon>Deinococcus</taxon>
    </lineage>
</organism>
<feature type="compositionally biased region" description="Pro residues" evidence="1">
    <location>
        <begin position="29"/>
        <end position="39"/>
    </location>
</feature>